<comment type="caution">
    <text evidence="2">The sequence shown here is derived from an EMBL/GenBank/DDBJ whole genome shotgun (WGS) entry which is preliminary data.</text>
</comment>
<dbReference type="RefSeq" id="XP_040741789.1">
    <property type="nucleotide sequence ID" value="XM_040890520.1"/>
</dbReference>
<evidence type="ECO:0000256" key="1">
    <source>
        <dbReference type="SAM" id="MobiDB-lite"/>
    </source>
</evidence>
<sequence length="161" mass="17293">MPLVTFNIDPNADPAPSPSNTGCSSGTATLATSHSGSDDGCQQHKWKEGRAERIKSLEAVLGTCQRRQLKAQQQGEAEANYDQMLASEGEDGDEDRDEDEDKGDSGHDSGRQQHTSRRAHPGTAAHKTADQYLAWDTRLRRAVGSLCFSCTASQGSSDTNA</sequence>
<proteinExistence type="predicted"/>
<accession>A0A1Y1W312</accession>
<reference evidence="2 3" key="1">
    <citation type="submission" date="2016-07" db="EMBL/GenBank/DDBJ databases">
        <title>Pervasive Adenine N6-methylation of Active Genes in Fungi.</title>
        <authorList>
            <consortium name="DOE Joint Genome Institute"/>
            <person name="Mondo S.J."/>
            <person name="Dannebaum R.O."/>
            <person name="Kuo R.C."/>
            <person name="Labutti K."/>
            <person name="Haridas S."/>
            <person name="Kuo A."/>
            <person name="Salamov A."/>
            <person name="Ahrendt S.R."/>
            <person name="Lipzen A."/>
            <person name="Sullivan W."/>
            <person name="Andreopoulos W.B."/>
            <person name="Clum A."/>
            <person name="Lindquist E."/>
            <person name="Daum C."/>
            <person name="Ramamoorthy G.K."/>
            <person name="Gryganskyi A."/>
            <person name="Culley D."/>
            <person name="Magnuson J.K."/>
            <person name="James T.Y."/>
            <person name="O'Malley M.A."/>
            <person name="Stajich J.E."/>
            <person name="Spatafora J.W."/>
            <person name="Visel A."/>
            <person name="Grigoriev I.V."/>
        </authorList>
    </citation>
    <scope>NUCLEOTIDE SEQUENCE [LARGE SCALE GENOMIC DNA]</scope>
    <source>
        <strain evidence="2 3">ATCC 12442</strain>
    </source>
</reference>
<gene>
    <name evidence="2" type="ORF">DL89DRAFT_294475</name>
</gene>
<feature type="region of interest" description="Disordered" evidence="1">
    <location>
        <begin position="1"/>
        <end position="47"/>
    </location>
</feature>
<evidence type="ECO:0000313" key="2">
    <source>
        <dbReference type="EMBL" id="ORX67943.1"/>
    </source>
</evidence>
<name>A0A1Y1W312_9FUNG</name>
<feature type="compositionally biased region" description="Acidic residues" evidence="1">
    <location>
        <begin position="88"/>
        <end position="102"/>
    </location>
</feature>
<feature type="region of interest" description="Disordered" evidence="1">
    <location>
        <begin position="68"/>
        <end position="128"/>
    </location>
</feature>
<dbReference type="GeneID" id="63807168"/>
<keyword evidence="3" id="KW-1185">Reference proteome</keyword>
<dbReference type="Proteomes" id="UP000193922">
    <property type="component" value="Unassembled WGS sequence"/>
</dbReference>
<dbReference type="EMBL" id="MCFD01000011">
    <property type="protein sequence ID" value="ORX67943.1"/>
    <property type="molecule type" value="Genomic_DNA"/>
</dbReference>
<feature type="compositionally biased region" description="Polar residues" evidence="1">
    <location>
        <begin position="18"/>
        <end position="35"/>
    </location>
</feature>
<dbReference type="AlphaFoldDB" id="A0A1Y1W312"/>
<organism evidence="2 3">
    <name type="scientific">Linderina pennispora</name>
    <dbReference type="NCBI Taxonomy" id="61395"/>
    <lineage>
        <taxon>Eukaryota</taxon>
        <taxon>Fungi</taxon>
        <taxon>Fungi incertae sedis</taxon>
        <taxon>Zoopagomycota</taxon>
        <taxon>Kickxellomycotina</taxon>
        <taxon>Kickxellomycetes</taxon>
        <taxon>Kickxellales</taxon>
        <taxon>Kickxellaceae</taxon>
        <taxon>Linderina</taxon>
    </lineage>
</organism>
<evidence type="ECO:0000313" key="3">
    <source>
        <dbReference type="Proteomes" id="UP000193922"/>
    </source>
</evidence>
<protein>
    <submittedName>
        <fullName evidence="2">Uncharacterized protein</fullName>
    </submittedName>
</protein>